<feature type="signal peptide" evidence="1">
    <location>
        <begin position="1"/>
        <end position="31"/>
    </location>
</feature>
<reference evidence="2 3" key="1">
    <citation type="submission" date="2017-04" db="EMBL/GenBank/DDBJ databases">
        <authorList>
            <person name="Afonso C.L."/>
            <person name="Miller P.J."/>
            <person name="Scott M.A."/>
            <person name="Spackman E."/>
            <person name="Goraichik I."/>
            <person name="Dimitrov K.M."/>
            <person name="Suarez D.L."/>
            <person name="Swayne D.E."/>
        </authorList>
    </citation>
    <scope>NUCLEOTIDE SEQUENCE [LARGE SCALE GENOMIC DNA]</scope>
    <source>
        <strain evidence="2 3">A2P</strain>
    </source>
</reference>
<dbReference type="EMBL" id="FXAK01000005">
    <property type="protein sequence ID" value="SMF50194.1"/>
    <property type="molecule type" value="Genomic_DNA"/>
</dbReference>
<gene>
    <name evidence="2" type="ORF">SAMN02982917_2544</name>
</gene>
<proteinExistence type="predicted"/>
<evidence type="ECO:0000313" key="3">
    <source>
        <dbReference type="Proteomes" id="UP000192936"/>
    </source>
</evidence>
<organism evidence="2 3">
    <name type="scientific">Azospirillum oryzae</name>
    <dbReference type="NCBI Taxonomy" id="286727"/>
    <lineage>
        <taxon>Bacteria</taxon>
        <taxon>Pseudomonadati</taxon>
        <taxon>Pseudomonadota</taxon>
        <taxon>Alphaproteobacteria</taxon>
        <taxon>Rhodospirillales</taxon>
        <taxon>Azospirillaceae</taxon>
        <taxon>Azospirillum</taxon>
    </lineage>
</organism>
<dbReference type="AlphaFoldDB" id="A0A1X7FDZ8"/>
<keyword evidence="1" id="KW-0732">Signal</keyword>
<name>A0A1X7FDZ8_9PROT</name>
<evidence type="ECO:0000313" key="2">
    <source>
        <dbReference type="EMBL" id="SMF50194.1"/>
    </source>
</evidence>
<evidence type="ECO:0008006" key="4">
    <source>
        <dbReference type="Google" id="ProtNLM"/>
    </source>
</evidence>
<accession>A0A1X7FDZ8</accession>
<dbReference type="Proteomes" id="UP000192936">
    <property type="component" value="Unassembled WGS sequence"/>
</dbReference>
<evidence type="ECO:0000256" key="1">
    <source>
        <dbReference type="SAM" id="SignalP"/>
    </source>
</evidence>
<dbReference type="STRING" id="286727.SAMN02982917_2544"/>
<dbReference type="RefSeq" id="WP_244560638.1">
    <property type="nucleotide sequence ID" value="NZ_FXAK01000005.1"/>
</dbReference>
<protein>
    <recommendedName>
        <fullName evidence="4">DUF4136 domain-containing protein</fullName>
    </recommendedName>
</protein>
<feature type="chain" id="PRO_5012146210" description="DUF4136 domain-containing protein" evidence="1">
    <location>
        <begin position="32"/>
        <end position="166"/>
    </location>
</feature>
<dbReference type="PROSITE" id="PS51257">
    <property type="entry name" value="PROKAR_LIPOPROTEIN"/>
    <property type="match status" value="1"/>
</dbReference>
<sequence length="166" mass="17520">MSVRLASQGRMARKALGVAALAAAAALGGCANPAADEALVAQTALIGMPKATLLSCAGVPERQATVDNREFFTYRSSRIVSYPSTPPLGYYGGWGWPSYGYGYGWPSYGYEVNSFDCEATFSLRNGVVERVVYGGASGGSTRLGQCYAIVQNCMALIPQQTIKPSP</sequence>